<evidence type="ECO:0000256" key="1">
    <source>
        <dbReference type="SAM" id="MobiDB-lite"/>
    </source>
</evidence>
<sequence length="210" mass="23080">MERERGGGQEAEEEEEVEKEKKVMIIQSPALLMILSSSVPNPEDIKNLPESGQRMQGNVWKYGLQHTMNVLSLIPAHAKPERGVSIPCGNHRPQPPSVFFSRIMAPGLYPAQVEGIRRLQEIRMLGFSCAICRDAVQPRAIFRDIGCPWPLNLPCHVFLSPSGMTFAVPGAVGGRFVKLCLQGFELGYNGKEARVAGDGWPRATGSDLLS</sequence>
<evidence type="ECO:0000313" key="2">
    <source>
        <dbReference type="EMBL" id="KAJ7360867.1"/>
    </source>
</evidence>
<dbReference type="EMBL" id="JARIHO010000005">
    <property type="protein sequence ID" value="KAJ7360867.1"/>
    <property type="molecule type" value="Genomic_DNA"/>
</dbReference>
<comment type="caution">
    <text evidence="2">The sequence shown here is derived from an EMBL/GenBank/DDBJ whole genome shotgun (WGS) entry which is preliminary data.</text>
</comment>
<dbReference type="Proteomes" id="UP001218218">
    <property type="component" value="Unassembled WGS sequence"/>
</dbReference>
<reference evidence="2" key="1">
    <citation type="submission" date="2023-03" db="EMBL/GenBank/DDBJ databases">
        <title>Massive genome expansion in bonnet fungi (Mycena s.s.) driven by repeated elements and novel gene families across ecological guilds.</title>
        <authorList>
            <consortium name="Lawrence Berkeley National Laboratory"/>
            <person name="Harder C.B."/>
            <person name="Miyauchi S."/>
            <person name="Viragh M."/>
            <person name="Kuo A."/>
            <person name="Thoen E."/>
            <person name="Andreopoulos B."/>
            <person name="Lu D."/>
            <person name="Skrede I."/>
            <person name="Drula E."/>
            <person name="Henrissat B."/>
            <person name="Morin E."/>
            <person name="Kohler A."/>
            <person name="Barry K."/>
            <person name="LaButti K."/>
            <person name="Morin E."/>
            <person name="Salamov A."/>
            <person name="Lipzen A."/>
            <person name="Mereny Z."/>
            <person name="Hegedus B."/>
            <person name="Baldrian P."/>
            <person name="Stursova M."/>
            <person name="Weitz H."/>
            <person name="Taylor A."/>
            <person name="Grigoriev I.V."/>
            <person name="Nagy L.G."/>
            <person name="Martin F."/>
            <person name="Kauserud H."/>
        </authorList>
    </citation>
    <scope>NUCLEOTIDE SEQUENCE</scope>
    <source>
        <strain evidence="2">CBHHK002</strain>
    </source>
</reference>
<gene>
    <name evidence="2" type="ORF">DFH08DRAFT_1031246</name>
</gene>
<feature type="region of interest" description="Disordered" evidence="1">
    <location>
        <begin position="1"/>
        <end position="20"/>
    </location>
</feature>
<proteinExistence type="predicted"/>
<keyword evidence="3" id="KW-1185">Reference proteome</keyword>
<dbReference type="AlphaFoldDB" id="A0AAD7AJK5"/>
<protein>
    <submittedName>
        <fullName evidence="2">Uncharacterized protein</fullName>
    </submittedName>
</protein>
<evidence type="ECO:0000313" key="3">
    <source>
        <dbReference type="Proteomes" id="UP001218218"/>
    </source>
</evidence>
<accession>A0AAD7AJK5</accession>
<name>A0AAD7AJK5_9AGAR</name>
<organism evidence="2 3">
    <name type="scientific">Mycena albidolilacea</name>
    <dbReference type="NCBI Taxonomy" id="1033008"/>
    <lineage>
        <taxon>Eukaryota</taxon>
        <taxon>Fungi</taxon>
        <taxon>Dikarya</taxon>
        <taxon>Basidiomycota</taxon>
        <taxon>Agaricomycotina</taxon>
        <taxon>Agaricomycetes</taxon>
        <taxon>Agaricomycetidae</taxon>
        <taxon>Agaricales</taxon>
        <taxon>Marasmiineae</taxon>
        <taxon>Mycenaceae</taxon>
        <taxon>Mycena</taxon>
    </lineage>
</organism>